<feature type="region of interest" description="Disordered" evidence="3">
    <location>
        <begin position="528"/>
        <end position="552"/>
    </location>
</feature>
<dbReference type="Pfam" id="PF00652">
    <property type="entry name" value="Ricin_B_lectin"/>
    <property type="match status" value="1"/>
</dbReference>
<evidence type="ECO:0000313" key="7">
    <source>
        <dbReference type="EMBL" id="MFC5907174.1"/>
    </source>
</evidence>
<feature type="region of interest" description="Disordered" evidence="3">
    <location>
        <begin position="40"/>
        <end position="94"/>
    </location>
</feature>
<dbReference type="InterPro" id="IPR042837">
    <property type="entry name" value="PTX3"/>
</dbReference>
<feature type="compositionally biased region" description="Low complexity" evidence="3">
    <location>
        <begin position="62"/>
        <end position="72"/>
    </location>
</feature>
<feature type="region of interest" description="Disordered" evidence="3">
    <location>
        <begin position="251"/>
        <end position="296"/>
    </location>
</feature>
<keyword evidence="2" id="KW-1015">Disulfide bond</keyword>
<proteinExistence type="predicted"/>
<protein>
    <submittedName>
        <fullName evidence="7">LamG-like jellyroll fold domain-containing protein</fullName>
    </submittedName>
</protein>
<feature type="compositionally biased region" description="Low complexity" evidence="3">
    <location>
        <begin position="528"/>
        <end position="537"/>
    </location>
</feature>
<dbReference type="Pfam" id="PF13385">
    <property type="entry name" value="Laminin_G_3"/>
    <property type="match status" value="1"/>
</dbReference>
<feature type="chain" id="PRO_5045928452" evidence="4">
    <location>
        <begin position="40"/>
        <end position="1492"/>
    </location>
</feature>
<dbReference type="RefSeq" id="WP_380581328.1">
    <property type="nucleotide sequence ID" value="NZ_JBHSQJ010000026.1"/>
</dbReference>
<dbReference type="PANTHER" id="PTHR46943:SF1">
    <property type="entry name" value="PENTRAXIN-RELATED PROTEIN PTX3"/>
    <property type="match status" value="1"/>
</dbReference>
<accession>A0ABW1G0C2</accession>
<keyword evidence="8" id="KW-1185">Reference proteome</keyword>
<dbReference type="InterPro" id="IPR035992">
    <property type="entry name" value="Ricin_B-like_lectins"/>
</dbReference>
<dbReference type="Gene3D" id="2.60.120.200">
    <property type="match status" value="1"/>
</dbReference>
<name>A0ABW1G0C2_9ACTN</name>
<dbReference type="EMBL" id="JBHSQJ010000026">
    <property type="protein sequence ID" value="MFC5907174.1"/>
    <property type="molecule type" value="Genomic_DNA"/>
</dbReference>
<feature type="compositionally biased region" description="Polar residues" evidence="3">
    <location>
        <begin position="81"/>
        <end position="94"/>
    </location>
</feature>
<dbReference type="InterPro" id="IPR013320">
    <property type="entry name" value="ConA-like_dom_sf"/>
</dbReference>
<sequence>MTAANAQTPRRRAHLTPRWILVPLAAAMALGGLAAPAHAAGEPLPDPAPSAGTGPSTSSDSAMARATAQAAATGKPVAVESATTETQQVTANPDGSFTFTDSLLPARVKRNGAWRPVSAALVANGDGSYSPEATPSGLTLSGGGSGPLATMTDPAGHSVSYTLPFRLPAPTVDGATALYPSVLPGVDLSVRVTDQGGFAETLVVHDAAAAADPALRRLTLSTSAKGLTLGTDKAGDLQATSADGKVRFTAPRPVMWDSGTPGTAAPAARQARTTGAATSPADADGSTTSTASAPGSGAQVAAVGLGVSGGKLTLTPPQSLLTGPGVHFPVYIDPSINPTSTTASNHYDEVYSNSSCADSPQYDTPQTAGEGAGYMQWGDGCGVGLERSLYALSLPTNIPTNAVVTKSQLTAPDTYAASWDCTHNQPVYLHTVGGGDHATIYSSTDWNNQPSSQDTTYTVPSTTVASGSNPSSSCSNKDAVFDTKTPIQKMINLGNTVWTVALRGDESQSSSNDNFLRFSTRISVTTTVDVPPNTPTNLHTAPQSINPTGPGCNNSGTGWIGASGAGGVTFSADLSTDMSGENLAAVFDVWDNTLDDGTGHSTTVNNKTVGWVASGGTETTSITPQDGHYYGWGVRTEDDNSSLHLMSPWLTECHFRYDATPPATPAVTTADPSFPQVGGGTANPVKYAGGSTAISLQVSAADPLPADTCTAGNCTASGVDHFLWKLDGQPTAADNDGSVTATGGANDPSGAPTGSATVSTPLPDWGVHTLYVAAVDKAGNLSQVPTSYTFYVPWNPATKVLAGDLSGDGVPDLAAVTKTGDLDLIAGNSAPDVTPALLSSAAQSPAGDSWANYYLAHRGSAVGGAVDDLFAYDHSSTGTGAGHMFVVVNDLNAPSGTPGYPAAKAGFTFGLHTDITNQPACLITDTTRCGSTAGQPADWSKVTGLTGVGDLVGNASSDYVLVTQTKPGGTARQLWLYQAVSGPALTNPVLLGDGDWAGFALTVGTVGAVNTGGVWGGGTPTLFARDNASGSVYSFPLTLSTSAARTDGTTENVPALLHAPVRTALQSAVVPSSGHLCADDSQSGTANGNKIEVWTCNGTGAQSWTAAADGSLRVLGKCMDATSGGTANGTLIQLYRCNGTGSQVWQAGANGSLVNPQSGKCLDDPNSSVTNGTQLQLFTCNGTSAQNWTGSATVGWNTSPATALAPVLPAAVYPTFASPGDVNSTGAGPDGNPDLYVTDTSGQLTEYPGAAPSGTTAAFGSPLSLGTVTDTAVHAWLLNDGSGTAAADAKGSLNATLNGGAVWGTDTNRGTVLSLDGTTGYAATSGPAVDSSQSLTVSAWVYLNALSTTANSTFVSQSDAGETAANGFQLYYSHGSQVWAFSRHNDDTTSTSFTATYGPKAVAGQWTHLVGVYDATSGVMSLYVNGRLAASKAYAGTTWNAAGPVQLGRRLYQGTYGEYADAKISDVRIYNTALPPADAAANNDNTAVTNLN</sequence>
<feature type="domain" description="LamG-like jellyroll fold" evidence="6">
    <location>
        <begin position="1333"/>
        <end position="1477"/>
    </location>
</feature>
<feature type="domain" description="Ricin B lectin" evidence="5">
    <location>
        <begin position="1066"/>
        <end position="1191"/>
    </location>
</feature>
<dbReference type="Proteomes" id="UP001596174">
    <property type="component" value="Unassembled WGS sequence"/>
</dbReference>
<organism evidence="7 8">
    <name type="scientific">Streptacidiphilus monticola</name>
    <dbReference type="NCBI Taxonomy" id="2161674"/>
    <lineage>
        <taxon>Bacteria</taxon>
        <taxon>Bacillati</taxon>
        <taxon>Actinomycetota</taxon>
        <taxon>Actinomycetes</taxon>
        <taxon>Kitasatosporales</taxon>
        <taxon>Streptomycetaceae</taxon>
        <taxon>Streptacidiphilus</taxon>
    </lineage>
</organism>
<feature type="signal peptide" evidence="4">
    <location>
        <begin position="1"/>
        <end position="39"/>
    </location>
</feature>
<keyword evidence="1 4" id="KW-0732">Signal</keyword>
<evidence type="ECO:0000313" key="8">
    <source>
        <dbReference type="Proteomes" id="UP001596174"/>
    </source>
</evidence>
<comment type="caution">
    <text evidence="7">The sequence shown here is derived from an EMBL/GenBank/DDBJ whole genome shotgun (WGS) entry which is preliminary data.</text>
</comment>
<dbReference type="PROSITE" id="PS50231">
    <property type="entry name" value="RICIN_B_LECTIN"/>
    <property type="match status" value="1"/>
</dbReference>
<feature type="compositionally biased region" description="Low complexity" evidence="3">
    <location>
        <begin position="259"/>
        <end position="296"/>
    </location>
</feature>
<evidence type="ECO:0000256" key="3">
    <source>
        <dbReference type="SAM" id="MobiDB-lite"/>
    </source>
</evidence>
<dbReference type="InterPro" id="IPR006558">
    <property type="entry name" value="LamG-like"/>
</dbReference>
<evidence type="ECO:0000256" key="4">
    <source>
        <dbReference type="SAM" id="SignalP"/>
    </source>
</evidence>
<dbReference type="Gene3D" id="2.80.10.50">
    <property type="match status" value="1"/>
</dbReference>
<dbReference type="InterPro" id="IPR000772">
    <property type="entry name" value="Ricin_B_lectin"/>
</dbReference>
<evidence type="ECO:0000256" key="1">
    <source>
        <dbReference type="ARBA" id="ARBA00022729"/>
    </source>
</evidence>
<feature type="region of interest" description="Disordered" evidence="3">
    <location>
        <begin position="733"/>
        <end position="758"/>
    </location>
</feature>
<dbReference type="SUPFAM" id="SSF49899">
    <property type="entry name" value="Concanavalin A-like lectins/glucanases"/>
    <property type="match status" value="1"/>
</dbReference>
<evidence type="ECO:0000259" key="6">
    <source>
        <dbReference type="SMART" id="SM00560"/>
    </source>
</evidence>
<dbReference type="SMART" id="SM00560">
    <property type="entry name" value="LamGL"/>
    <property type="match status" value="1"/>
</dbReference>
<feature type="compositionally biased region" description="Polar residues" evidence="3">
    <location>
        <begin position="538"/>
        <end position="552"/>
    </location>
</feature>
<evidence type="ECO:0000259" key="5">
    <source>
        <dbReference type="SMART" id="SM00458"/>
    </source>
</evidence>
<dbReference type="SUPFAM" id="SSF50370">
    <property type="entry name" value="Ricin B-like lectins"/>
    <property type="match status" value="1"/>
</dbReference>
<gene>
    <name evidence="7" type="ORF">ACFP3V_08075</name>
</gene>
<feature type="region of interest" description="Disordered" evidence="3">
    <location>
        <begin position="126"/>
        <end position="150"/>
    </location>
</feature>
<dbReference type="CDD" id="cd23451">
    <property type="entry name" value="beta-trefoil_Ricin_laminarinase"/>
    <property type="match status" value="1"/>
</dbReference>
<dbReference type="SMART" id="SM00458">
    <property type="entry name" value="RICIN"/>
    <property type="match status" value="1"/>
</dbReference>
<reference evidence="8" key="1">
    <citation type="journal article" date="2019" name="Int. J. Syst. Evol. Microbiol.">
        <title>The Global Catalogue of Microorganisms (GCM) 10K type strain sequencing project: providing services to taxonomists for standard genome sequencing and annotation.</title>
        <authorList>
            <consortium name="The Broad Institute Genomics Platform"/>
            <consortium name="The Broad Institute Genome Sequencing Center for Infectious Disease"/>
            <person name="Wu L."/>
            <person name="Ma J."/>
        </authorList>
    </citation>
    <scope>NUCLEOTIDE SEQUENCE [LARGE SCALE GENOMIC DNA]</scope>
    <source>
        <strain evidence="8">JCM 4816</strain>
    </source>
</reference>
<evidence type="ECO:0000256" key="2">
    <source>
        <dbReference type="ARBA" id="ARBA00023157"/>
    </source>
</evidence>
<dbReference type="PANTHER" id="PTHR46943">
    <property type="entry name" value="PENTRAXIN-RELATED PROTEIN PTX3"/>
    <property type="match status" value="1"/>
</dbReference>